<dbReference type="PANTHER" id="PTHR38011">
    <property type="entry name" value="DIHYDROFOLATE REDUCTASE FAMILY PROTEIN (AFU_ORTHOLOGUE AFUA_8G06820)"/>
    <property type="match status" value="1"/>
</dbReference>
<dbReference type="SUPFAM" id="SSF53597">
    <property type="entry name" value="Dihydrofolate reductase-like"/>
    <property type="match status" value="1"/>
</dbReference>
<dbReference type="InParanoid" id="D6U7J9"/>
<dbReference type="GO" id="GO:0009231">
    <property type="term" value="P:riboflavin biosynthetic process"/>
    <property type="evidence" value="ECO:0007669"/>
    <property type="project" value="InterPro"/>
</dbReference>
<dbReference type="InterPro" id="IPR002734">
    <property type="entry name" value="RibDG_C"/>
</dbReference>
<accession>D6U7J9</accession>
<protein>
    <submittedName>
        <fullName evidence="2">Bifunctional deaminase-reductase domain protein</fullName>
    </submittedName>
</protein>
<keyword evidence="3" id="KW-1185">Reference proteome</keyword>
<organism evidence="2 3">
    <name type="scientific">Ktedonobacter racemifer DSM 44963</name>
    <dbReference type="NCBI Taxonomy" id="485913"/>
    <lineage>
        <taxon>Bacteria</taxon>
        <taxon>Bacillati</taxon>
        <taxon>Chloroflexota</taxon>
        <taxon>Ktedonobacteria</taxon>
        <taxon>Ktedonobacterales</taxon>
        <taxon>Ktedonobacteraceae</taxon>
        <taxon>Ktedonobacter</taxon>
    </lineage>
</organism>
<dbReference type="STRING" id="485913.Krac_0378"/>
<name>D6U7J9_KTERA</name>
<feature type="domain" description="Bacterial bifunctional deaminase-reductase C-terminal" evidence="1">
    <location>
        <begin position="2"/>
        <end position="167"/>
    </location>
</feature>
<dbReference type="Proteomes" id="UP000004508">
    <property type="component" value="Unassembled WGS sequence"/>
</dbReference>
<dbReference type="InterPro" id="IPR050765">
    <property type="entry name" value="Riboflavin_Biosynth_HTPR"/>
</dbReference>
<sequence>MKLRVSEIVSLDGVMEEPFHWSGSYMDQEIGQEVMRALSATDAMLFGRTTYEEMAAAWPNREGEMADIFNRVPKYVVSSTLTEASWNNSHLITGNIVEEIAKLKTQPGGFLLVQGSADLVGLLAQHDLIDEYYFSVAPLVLGKGKRLFREAEQIQLQLRDSHAYQTGMLRLRYEPVRH</sequence>
<dbReference type="InterPro" id="IPR024072">
    <property type="entry name" value="DHFR-like_dom_sf"/>
</dbReference>
<dbReference type="EMBL" id="ADVG01000005">
    <property type="protein sequence ID" value="EFH79860.1"/>
    <property type="molecule type" value="Genomic_DNA"/>
</dbReference>
<dbReference type="RefSeq" id="WP_007922022.1">
    <property type="nucleotide sequence ID" value="NZ_ADVG01000005.1"/>
</dbReference>
<evidence type="ECO:0000259" key="1">
    <source>
        <dbReference type="Pfam" id="PF01872"/>
    </source>
</evidence>
<dbReference type="eggNOG" id="COG0262">
    <property type="taxonomic scope" value="Bacteria"/>
</dbReference>
<dbReference type="Pfam" id="PF01872">
    <property type="entry name" value="RibD_C"/>
    <property type="match status" value="1"/>
</dbReference>
<dbReference type="OrthoDB" id="195113at2"/>
<dbReference type="PANTHER" id="PTHR38011:SF11">
    <property type="entry name" value="2,5-DIAMINO-6-RIBOSYLAMINO-4(3H)-PYRIMIDINONE 5'-PHOSPHATE REDUCTASE"/>
    <property type="match status" value="1"/>
</dbReference>
<dbReference type="AlphaFoldDB" id="D6U7J9"/>
<dbReference type="Gene3D" id="3.40.430.10">
    <property type="entry name" value="Dihydrofolate Reductase, subunit A"/>
    <property type="match status" value="1"/>
</dbReference>
<proteinExistence type="predicted"/>
<dbReference type="GO" id="GO:0008703">
    <property type="term" value="F:5-amino-6-(5-phosphoribosylamino)uracil reductase activity"/>
    <property type="evidence" value="ECO:0007669"/>
    <property type="project" value="InterPro"/>
</dbReference>
<comment type="caution">
    <text evidence="2">The sequence shown here is derived from an EMBL/GenBank/DDBJ whole genome shotgun (WGS) entry which is preliminary data.</text>
</comment>
<evidence type="ECO:0000313" key="2">
    <source>
        <dbReference type="EMBL" id="EFH79860.1"/>
    </source>
</evidence>
<gene>
    <name evidence="2" type="ORF">Krac_0378</name>
</gene>
<reference evidence="2 3" key="1">
    <citation type="journal article" date="2011" name="Stand. Genomic Sci.">
        <title>Non-contiguous finished genome sequence and contextual data of the filamentous soil bacterium Ktedonobacter racemifer type strain (SOSP1-21).</title>
        <authorList>
            <person name="Chang Y.J."/>
            <person name="Land M."/>
            <person name="Hauser L."/>
            <person name="Chertkov O."/>
            <person name="Del Rio T.G."/>
            <person name="Nolan M."/>
            <person name="Copeland A."/>
            <person name="Tice H."/>
            <person name="Cheng J.F."/>
            <person name="Lucas S."/>
            <person name="Han C."/>
            <person name="Goodwin L."/>
            <person name="Pitluck S."/>
            <person name="Ivanova N."/>
            <person name="Ovchinikova G."/>
            <person name="Pati A."/>
            <person name="Chen A."/>
            <person name="Palaniappan K."/>
            <person name="Mavromatis K."/>
            <person name="Liolios K."/>
            <person name="Brettin T."/>
            <person name="Fiebig A."/>
            <person name="Rohde M."/>
            <person name="Abt B."/>
            <person name="Goker M."/>
            <person name="Detter J.C."/>
            <person name="Woyke T."/>
            <person name="Bristow J."/>
            <person name="Eisen J.A."/>
            <person name="Markowitz V."/>
            <person name="Hugenholtz P."/>
            <person name="Kyrpides N.C."/>
            <person name="Klenk H.P."/>
            <person name="Lapidus A."/>
        </authorList>
    </citation>
    <scope>NUCLEOTIDE SEQUENCE [LARGE SCALE GENOMIC DNA]</scope>
    <source>
        <strain evidence="3">DSM 44963</strain>
    </source>
</reference>
<evidence type="ECO:0000313" key="3">
    <source>
        <dbReference type="Proteomes" id="UP000004508"/>
    </source>
</evidence>